<name>A0AAX4PFZ8_9CHLO</name>
<evidence type="ECO:0000256" key="4">
    <source>
        <dbReference type="ARBA" id="ARBA00022692"/>
    </source>
</evidence>
<evidence type="ECO:0000256" key="10">
    <source>
        <dbReference type="SAM" id="MobiDB-lite"/>
    </source>
</evidence>
<keyword evidence="7 9" id="KW-1133">Transmembrane helix</keyword>
<feature type="region of interest" description="Disordered" evidence="10">
    <location>
        <begin position="25"/>
        <end position="44"/>
    </location>
</feature>
<dbReference type="InterPro" id="IPR036259">
    <property type="entry name" value="MFS_trans_sf"/>
</dbReference>
<evidence type="ECO:0000256" key="7">
    <source>
        <dbReference type="ARBA" id="ARBA00022989"/>
    </source>
</evidence>
<evidence type="ECO:0000313" key="12">
    <source>
        <dbReference type="Proteomes" id="UP001472866"/>
    </source>
</evidence>
<keyword evidence="12" id="KW-1185">Reference proteome</keyword>
<evidence type="ECO:0000256" key="2">
    <source>
        <dbReference type="ARBA" id="ARBA00007127"/>
    </source>
</evidence>
<feature type="region of interest" description="Disordered" evidence="10">
    <location>
        <begin position="55"/>
        <end position="85"/>
    </location>
</feature>
<dbReference type="GO" id="GO:0031969">
    <property type="term" value="C:chloroplast membrane"/>
    <property type="evidence" value="ECO:0007669"/>
    <property type="project" value="UniProtKB-SubCell"/>
</dbReference>
<feature type="transmembrane region" description="Helical" evidence="9">
    <location>
        <begin position="540"/>
        <end position="559"/>
    </location>
</feature>
<reference evidence="11 12" key="1">
    <citation type="submission" date="2024-03" db="EMBL/GenBank/DDBJ databases">
        <title>Complete genome sequence of the green alga Chloropicon roscoffensis RCC1871.</title>
        <authorList>
            <person name="Lemieux C."/>
            <person name="Pombert J.-F."/>
            <person name="Otis C."/>
            <person name="Turmel M."/>
        </authorList>
    </citation>
    <scope>NUCLEOTIDE SEQUENCE [LARGE SCALE GENOMIC DNA]</scope>
    <source>
        <strain evidence="11 12">RCC1871</strain>
    </source>
</reference>
<dbReference type="GO" id="GO:0005471">
    <property type="term" value="F:ATP:ADP antiporter activity"/>
    <property type="evidence" value="ECO:0007669"/>
    <property type="project" value="InterPro"/>
</dbReference>
<dbReference type="GO" id="GO:0005524">
    <property type="term" value="F:ATP binding"/>
    <property type="evidence" value="ECO:0007669"/>
    <property type="project" value="UniProtKB-KW"/>
</dbReference>
<comment type="subcellular location">
    <subcellularLocation>
        <location evidence="1">Membrane</location>
        <topology evidence="1">Multi-pass membrane protein</topology>
    </subcellularLocation>
    <subcellularLocation>
        <location evidence="9">Plastid</location>
        <location evidence="9">Chloroplast membrane</location>
        <topology evidence="9">Multi-pass membrane protein</topology>
    </subcellularLocation>
</comment>
<accession>A0AAX4PFZ8</accession>
<feature type="transmembrane region" description="Helical" evidence="9">
    <location>
        <begin position="298"/>
        <end position="317"/>
    </location>
</feature>
<evidence type="ECO:0000256" key="3">
    <source>
        <dbReference type="ARBA" id="ARBA00022448"/>
    </source>
</evidence>
<dbReference type="PANTHER" id="PTHR31187:SF1">
    <property type="entry name" value="ADP,ATP CARRIER PROTEIN 1"/>
    <property type="match status" value="1"/>
</dbReference>
<feature type="transmembrane region" description="Helical" evidence="9">
    <location>
        <begin position="450"/>
        <end position="477"/>
    </location>
</feature>
<feature type="transmembrane region" description="Helical" evidence="9">
    <location>
        <begin position="406"/>
        <end position="430"/>
    </location>
</feature>
<keyword evidence="4 9" id="KW-0812">Transmembrane</keyword>
<sequence>METTTRTMRSGLVGRQGRLVAARRDRVLGRPRSFAPPNHPQNKWVVCRAPPTRPELLPPRAASGNGASASGGLPSDPENGVTSSSETSTFVSRQLSVLRAKASYFLPMCLLFFFMAFNNTIFDSTKDTILITAIGGAEQIPFVTLYAVLPASCLFLFLFSVASKRYSRRRVFNWTVCLFMSFFALFAYVLYPNRDYLHSDALAAWAGGALPQGLQALGHVVHQWTFTLFYVLSELWGDVILSLNFWVLANETTDHKDAIVLYPLFGLGANVAQFASGQILRNVRRFSGEMTYGSQLKFLVNLTIVVAVGILALHHWLDLKFVRPKLAAKRRQEELEREEAASGGAASEPEPKKSFWENAKVLISSPALQCLAAIALAQGITTNLVEVAWKASLREKFSDPRLYSQFMGSVSSALGLCTGVAMVVSPTIFLKCTWRQVASVNPNLMLWGGLAFFLAMIFGSPQIQGGIILGGTALYIFGRASKFSLLKPAEEMVYITLDDNARRSGKAAIDVVGSQMGKSLSSLMQQVFLIFGQGKIQRTYPMMAVLLVAVGTVWIKAVGRLAGLGLVKDAREAPQVEAPKAAQ</sequence>
<keyword evidence="3 9" id="KW-0813">Transport</keyword>
<evidence type="ECO:0000256" key="1">
    <source>
        <dbReference type="ARBA" id="ARBA00004141"/>
    </source>
</evidence>
<feature type="transmembrane region" description="Helical" evidence="9">
    <location>
        <begin position="102"/>
        <end position="122"/>
    </location>
</feature>
<evidence type="ECO:0000256" key="6">
    <source>
        <dbReference type="ARBA" id="ARBA00022840"/>
    </source>
</evidence>
<dbReference type="PANTHER" id="PTHR31187">
    <property type="match status" value="1"/>
</dbReference>
<feature type="transmembrane region" description="Helical" evidence="9">
    <location>
        <begin position="171"/>
        <end position="191"/>
    </location>
</feature>
<dbReference type="Proteomes" id="UP001472866">
    <property type="component" value="Chromosome 10"/>
</dbReference>
<feature type="compositionally biased region" description="Low complexity" evidence="10">
    <location>
        <begin position="61"/>
        <end position="72"/>
    </location>
</feature>
<dbReference type="Pfam" id="PF03219">
    <property type="entry name" value="TLC"/>
    <property type="match status" value="1"/>
</dbReference>
<feature type="transmembrane region" description="Helical" evidence="9">
    <location>
        <begin position="361"/>
        <end position="385"/>
    </location>
</feature>
<evidence type="ECO:0000256" key="8">
    <source>
        <dbReference type="ARBA" id="ARBA00023136"/>
    </source>
</evidence>
<evidence type="ECO:0000256" key="9">
    <source>
        <dbReference type="RuleBase" id="RU363121"/>
    </source>
</evidence>
<evidence type="ECO:0000313" key="11">
    <source>
        <dbReference type="EMBL" id="WZN64550.1"/>
    </source>
</evidence>
<comment type="similarity">
    <text evidence="2 9">Belongs to the ADP/ATP translocase tlc family.</text>
</comment>
<gene>
    <name evidence="11" type="ORF">HKI87_10g61070</name>
</gene>
<keyword evidence="8 9" id="KW-0472">Membrane</keyword>
<dbReference type="EMBL" id="CP151510">
    <property type="protein sequence ID" value="WZN64550.1"/>
    <property type="molecule type" value="Genomic_DNA"/>
</dbReference>
<feature type="transmembrane region" description="Helical" evidence="9">
    <location>
        <begin position="228"/>
        <end position="247"/>
    </location>
</feature>
<dbReference type="SUPFAM" id="SSF103473">
    <property type="entry name" value="MFS general substrate transporter"/>
    <property type="match status" value="1"/>
</dbReference>
<proteinExistence type="inferred from homology"/>
<dbReference type="InterPro" id="IPR004667">
    <property type="entry name" value="ADP_ATP_car_bac_type"/>
</dbReference>
<keyword evidence="9" id="KW-0150">Chloroplast</keyword>
<feature type="transmembrane region" description="Helical" evidence="9">
    <location>
        <begin position="203"/>
        <end position="221"/>
    </location>
</feature>
<keyword evidence="5 9" id="KW-0547">Nucleotide-binding</keyword>
<keyword evidence="6 9" id="KW-0067">ATP-binding</keyword>
<organism evidence="11 12">
    <name type="scientific">Chloropicon roscoffensis</name>
    <dbReference type="NCBI Taxonomy" id="1461544"/>
    <lineage>
        <taxon>Eukaryota</taxon>
        <taxon>Viridiplantae</taxon>
        <taxon>Chlorophyta</taxon>
        <taxon>Chloropicophyceae</taxon>
        <taxon>Chloropicales</taxon>
        <taxon>Chloropicaceae</taxon>
        <taxon>Chloropicon</taxon>
    </lineage>
</organism>
<protein>
    <recommendedName>
        <fullName evidence="9">ADP,ATP carrier protein</fullName>
    </recommendedName>
</protein>
<evidence type="ECO:0000256" key="5">
    <source>
        <dbReference type="ARBA" id="ARBA00022741"/>
    </source>
</evidence>
<keyword evidence="9" id="KW-0934">Plastid</keyword>
<feature type="transmembrane region" description="Helical" evidence="9">
    <location>
        <begin position="142"/>
        <end position="159"/>
    </location>
</feature>
<feature type="transmembrane region" description="Helical" evidence="9">
    <location>
        <begin position="259"/>
        <end position="277"/>
    </location>
</feature>
<dbReference type="AlphaFoldDB" id="A0AAX4PFZ8"/>